<keyword evidence="8" id="KW-1133">Transmembrane helix</keyword>
<evidence type="ECO:0000256" key="4">
    <source>
        <dbReference type="ARBA" id="ARBA00022475"/>
    </source>
</evidence>
<keyword evidence="3" id="KW-0813">Transport</keyword>
<evidence type="ECO:0000313" key="12">
    <source>
        <dbReference type="Proteomes" id="UP000289784"/>
    </source>
</evidence>
<comment type="caution">
    <text evidence="11">The sequence shown here is derived from an EMBL/GenBank/DDBJ whole genome shotgun (WGS) entry which is preliminary data.</text>
</comment>
<keyword evidence="5" id="KW-0997">Cell inner membrane</keyword>
<proteinExistence type="inferred from homology"/>
<comment type="similarity">
    <text evidence="2">Belongs to the GSP K family.</text>
</comment>
<dbReference type="InterPro" id="IPR038072">
    <property type="entry name" value="GspK_central_sf"/>
</dbReference>
<evidence type="ECO:0000313" key="11">
    <source>
        <dbReference type="EMBL" id="RXR01389.1"/>
    </source>
</evidence>
<dbReference type="AlphaFoldDB" id="A0A4Q1JRR5"/>
<evidence type="ECO:0000259" key="10">
    <source>
        <dbReference type="Pfam" id="PF21687"/>
    </source>
</evidence>
<evidence type="ECO:0000256" key="9">
    <source>
        <dbReference type="ARBA" id="ARBA00023136"/>
    </source>
</evidence>
<dbReference type="RefSeq" id="WP_129472207.1">
    <property type="nucleotide sequence ID" value="NZ_SAWZ01000010.1"/>
</dbReference>
<comment type="subcellular location">
    <subcellularLocation>
        <location evidence="1">Cell inner membrane</location>
    </subcellularLocation>
</comment>
<keyword evidence="9" id="KW-0472">Membrane</keyword>
<dbReference type="GO" id="GO:0009306">
    <property type="term" value="P:protein secretion"/>
    <property type="evidence" value="ECO:0007669"/>
    <property type="project" value="InterPro"/>
</dbReference>
<evidence type="ECO:0000256" key="6">
    <source>
        <dbReference type="ARBA" id="ARBA00022692"/>
    </source>
</evidence>
<sequence length="282" mass="30346">MTRMRGAALVLVLWLIVLATALIGSFALSARVEALQGRVAIDGVGAYESARAGVEYALLRLEDMDPRSHWQPDGRPYAWRFHDSALEVRIVDESGKVDLNLADVQLLTQLCRAVGIAPERAAQLAGAIVDWRDGDPLTQPGGGAEDPDYAAAGLPYGAKDAPFESLGELQQVLGVTPQDYERLLPNVTLYSNLAQPEMRFAQAPVLAAMGMDAELVQSQRLLPGVSGAPAAERGSGTYSIESRARLANGRVAVLRTVVRLGEGPVPGSMYTALRWEETWAPR</sequence>
<evidence type="ECO:0000256" key="7">
    <source>
        <dbReference type="ARBA" id="ARBA00022927"/>
    </source>
</evidence>
<keyword evidence="7" id="KW-0653">Protein transport</keyword>
<dbReference type="PANTHER" id="PTHR38831">
    <property type="entry name" value="TYPE II SECRETION SYSTEM PROTEIN K"/>
    <property type="match status" value="1"/>
</dbReference>
<dbReference type="OrthoDB" id="9181871at2"/>
<dbReference type="Gene3D" id="1.10.40.60">
    <property type="entry name" value="EpsJ-like"/>
    <property type="match status" value="1"/>
</dbReference>
<keyword evidence="12" id="KW-1185">Reference proteome</keyword>
<dbReference type="InterPro" id="IPR049031">
    <property type="entry name" value="T2SSK_SAM-like_1st"/>
</dbReference>
<dbReference type="SUPFAM" id="SSF158544">
    <property type="entry name" value="GspK insert domain-like"/>
    <property type="match status" value="1"/>
</dbReference>
<keyword evidence="4" id="KW-1003">Cell membrane</keyword>
<dbReference type="PANTHER" id="PTHR38831:SF2">
    <property type="entry name" value="TYPE II SECRETION SYSTEM PROTEIN K"/>
    <property type="match status" value="1"/>
</dbReference>
<dbReference type="InterPro" id="IPR005628">
    <property type="entry name" value="GspK"/>
</dbReference>
<keyword evidence="6" id="KW-0812">Transmembrane</keyword>
<evidence type="ECO:0000256" key="2">
    <source>
        <dbReference type="ARBA" id="ARBA00007246"/>
    </source>
</evidence>
<organism evidence="11 12">
    <name type="scientific">Pseudoxanthomonas composti</name>
    <dbReference type="NCBI Taxonomy" id="2137479"/>
    <lineage>
        <taxon>Bacteria</taxon>
        <taxon>Pseudomonadati</taxon>
        <taxon>Pseudomonadota</taxon>
        <taxon>Gammaproteobacteria</taxon>
        <taxon>Lysobacterales</taxon>
        <taxon>Lysobacteraceae</taxon>
        <taxon>Pseudoxanthomonas</taxon>
    </lineage>
</organism>
<gene>
    <name evidence="11" type="ORF">EPA99_15770</name>
</gene>
<name>A0A4Q1JRR5_9GAMM</name>
<evidence type="ECO:0000256" key="3">
    <source>
        <dbReference type="ARBA" id="ARBA00022448"/>
    </source>
</evidence>
<dbReference type="GO" id="GO:0005886">
    <property type="term" value="C:plasma membrane"/>
    <property type="evidence" value="ECO:0007669"/>
    <property type="project" value="UniProtKB-SubCell"/>
</dbReference>
<evidence type="ECO:0000256" key="8">
    <source>
        <dbReference type="ARBA" id="ARBA00022989"/>
    </source>
</evidence>
<accession>A0A4Q1JRR5</accession>
<dbReference type="Proteomes" id="UP000289784">
    <property type="component" value="Unassembled WGS sequence"/>
</dbReference>
<evidence type="ECO:0000256" key="5">
    <source>
        <dbReference type="ARBA" id="ARBA00022519"/>
    </source>
</evidence>
<reference evidence="11 12" key="1">
    <citation type="submission" date="2019-01" db="EMBL/GenBank/DDBJ databases">
        <title>Pseudoxanthomonas composti sp. nov., isolated from compost.</title>
        <authorList>
            <person name="Yang G."/>
        </authorList>
    </citation>
    <scope>NUCLEOTIDE SEQUENCE [LARGE SCALE GENOMIC DNA]</scope>
    <source>
        <strain evidence="11 12">GSS15</strain>
    </source>
</reference>
<dbReference type="EMBL" id="SAWZ01000010">
    <property type="protein sequence ID" value="RXR01389.1"/>
    <property type="molecule type" value="Genomic_DNA"/>
</dbReference>
<feature type="domain" description="T2SS protein K first SAM-like" evidence="10">
    <location>
        <begin position="100"/>
        <end position="190"/>
    </location>
</feature>
<dbReference type="Pfam" id="PF21687">
    <property type="entry name" value="T2SSK_1st"/>
    <property type="match status" value="1"/>
</dbReference>
<protein>
    <submittedName>
        <fullName evidence="11">General secretion pathway protein GspK</fullName>
    </submittedName>
</protein>
<evidence type="ECO:0000256" key="1">
    <source>
        <dbReference type="ARBA" id="ARBA00004533"/>
    </source>
</evidence>